<keyword evidence="2" id="KW-1185">Reference proteome</keyword>
<accession>A0ACC0D998</accession>
<name>A0ACC0D998_9PEZI</name>
<evidence type="ECO:0000313" key="2">
    <source>
        <dbReference type="Proteomes" id="UP001497680"/>
    </source>
</evidence>
<protein>
    <submittedName>
        <fullName evidence="1">Uncharacterized protein</fullName>
    </submittedName>
</protein>
<comment type="caution">
    <text evidence="1">The sequence shown here is derived from an EMBL/GenBank/DDBJ whole genome shotgun (WGS) entry which is preliminary data.</text>
</comment>
<dbReference type="EMBL" id="MU394296">
    <property type="protein sequence ID" value="KAI6089329.1"/>
    <property type="molecule type" value="Genomic_DNA"/>
</dbReference>
<organism evidence="1 2">
    <name type="scientific">Hypoxylon rubiginosum</name>
    <dbReference type="NCBI Taxonomy" id="110542"/>
    <lineage>
        <taxon>Eukaryota</taxon>
        <taxon>Fungi</taxon>
        <taxon>Dikarya</taxon>
        <taxon>Ascomycota</taxon>
        <taxon>Pezizomycotina</taxon>
        <taxon>Sordariomycetes</taxon>
        <taxon>Xylariomycetidae</taxon>
        <taxon>Xylariales</taxon>
        <taxon>Hypoxylaceae</taxon>
        <taxon>Hypoxylon</taxon>
    </lineage>
</organism>
<reference evidence="1 2" key="1">
    <citation type="journal article" date="2022" name="New Phytol.">
        <title>Ecological generalism drives hyperdiversity of secondary metabolite gene clusters in xylarialean endophytes.</title>
        <authorList>
            <person name="Franco M.E.E."/>
            <person name="Wisecaver J.H."/>
            <person name="Arnold A.E."/>
            <person name="Ju Y.M."/>
            <person name="Slot J.C."/>
            <person name="Ahrendt S."/>
            <person name="Moore L.P."/>
            <person name="Eastman K.E."/>
            <person name="Scott K."/>
            <person name="Konkel Z."/>
            <person name="Mondo S.J."/>
            <person name="Kuo A."/>
            <person name="Hayes R.D."/>
            <person name="Haridas S."/>
            <person name="Andreopoulos B."/>
            <person name="Riley R."/>
            <person name="LaButti K."/>
            <person name="Pangilinan J."/>
            <person name="Lipzen A."/>
            <person name="Amirebrahimi M."/>
            <person name="Yan J."/>
            <person name="Adam C."/>
            <person name="Keymanesh K."/>
            <person name="Ng V."/>
            <person name="Louie K."/>
            <person name="Northen T."/>
            <person name="Drula E."/>
            <person name="Henrissat B."/>
            <person name="Hsieh H.M."/>
            <person name="Youens-Clark K."/>
            <person name="Lutzoni F."/>
            <person name="Miadlikowska J."/>
            <person name="Eastwood D.C."/>
            <person name="Hamelin R.C."/>
            <person name="Grigoriev I.V."/>
            <person name="U'Ren J.M."/>
        </authorList>
    </citation>
    <scope>NUCLEOTIDE SEQUENCE [LARGE SCALE GENOMIC DNA]</scope>
    <source>
        <strain evidence="1 2">ER1909</strain>
    </source>
</reference>
<proteinExistence type="predicted"/>
<sequence length="823" mass="90837">MSTNNGIQAAQGRRHKIAKMNTEMSKPLEIGHGSLTASPFPPKNPLPVGYFHYHSSEDSNGSEASNKAPRRSKRSERRQGKGRRGRFRSSNNEFRPNSKTEPRTECAAPTESSSTHSSSSGNSGLIFGSIHGKFKDSQTVFSPSTGRQSDSPTGSSDTQFATASQCGSLDSGDPPSPPTHSESSQSPWSIGQPSTGHSQDASQSQSQSQRYVVPAIRDTAWPGLPASYNSSFTAGRSNIANLHPRSSAKKSLNVDSPSFTPTQLGGKKSNFSTNATPFTPRGVSSTSTALQQDTGASLYKSAPFPEFAPQNYDLNTATTTNGSTDSGSLGYDPFSMSTVSQTLPSTPYNPYAEDHNALAGAGASYYTAQNSYTPPSQPLQYHMYYPITTPREHLQPYQRQVYDLFLPEHIREDLQKKSEAARQVLQPGVHLPSLQHYHSLVPLDTKIRGATNTFGLPSWVFKATSRKNGNVFCLRRIEGFRLTNEEAIKAVNSWKKIIHPNIVTTIEAFTTRDFNDSSLVFVHSYHPLSKTLAEHHSSTNRFGRPAAVPEKTLWSYLVQLASALKAIHKAKLAARCIDISKVILTDKNRIRLSACSIQDVLHFEVPRRIEDLQQEDFFNLGRLILSIATNTPPRNLGDLRLPLEQLGRTYSMELKERVSWLLSPPQNIPTKTADHLVYDLAQHADDVLVASLDADDELSTHLGRELENGRIVRLVAKLGSINERPEYDGDPNWAETAERYTLKLFRDYVFHQVDGQGNPVIDLGHIISCLNKLDAGIDEKIYLTSRDHQSTFVVSYKELKKQLQTAFGELLKAGSKGQASRGY</sequence>
<gene>
    <name evidence="1" type="ORF">F4821DRAFT_61557</name>
</gene>
<dbReference type="Proteomes" id="UP001497680">
    <property type="component" value="Unassembled WGS sequence"/>
</dbReference>
<evidence type="ECO:0000313" key="1">
    <source>
        <dbReference type="EMBL" id="KAI6089329.1"/>
    </source>
</evidence>